<dbReference type="SUPFAM" id="SSF90123">
    <property type="entry name" value="ABC transporter transmembrane region"/>
    <property type="match status" value="1"/>
</dbReference>
<dbReference type="SMART" id="SM00382">
    <property type="entry name" value="AAA"/>
    <property type="match status" value="1"/>
</dbReference>
<dbReference type="SUPFAM" id="SSF52540">
    <property type="entry name" value="P-loop containing nucleoside triphosphate hydrolases"/>
    <property type="match status" value="1"/>
</dbReference>
<feature type="transmembrane region" description="Helical" evidence="7">
    <location>
        <begin position="156"/>
        <end position="177"/>
    </location>
</feature>
<accession>Q7VC43</accession>
<dbReference type="AlphaFoldDB" id="Q7VC43"/>
<dbReference type="InterPro" id="IPR017871">
    <property type="entry name" value="ABC_transporter-like_CS"/>
</dbReference>
<keyword evidence="4" id="KW-0067">ATP-binding</keyword>
<dbReference type="PATRIC" id="fig|167539.5.peg.946"/>
<dbReference type="InterPro" id="IPR003593">
    <property type="entry name" value="AAA+_ATPase"/>
</dbReference>
<gene>
    <name evidence="10" type="primary">mdlB</name>
    <name evidence="10" type="ordered locus">Pro_0899</name>
</gene>
<keyword evidence="5 7" id="KW-1133">Transmembrane helix</keyword>
<feature type="transmembrane region" description="Helical" evidence="7">
    <location>
        <begin position="23"/>
        <end position="44"/>
    </location>
</feature>
<dbReference type="InterPro" id="IPR039421">
    <property type="entry name" value="Type_1_exporter"/>
</dbReference>
<dbReference type="STRING" id="167539.Pro_0899"/>
<evidence type="ECO:0000313" key="10">
    <source>
        <dbReference type="EMBL" id="AAP99943.1"/>
    </source>
</evidence>
<evidence type="ECO:0000259" key="8">
    <source>
        <dbReference type="PROSITE" id="PS50893"/>
    </source>
</evidence>
<dbReference type="Pfam" id="PF00005">
    <property type="entry name" value="ABC_tran"/>
    <property type="match status" value="1"/>
</dbReference>
<dbReference type="CDD" id="cd07346">
    <property type="entry name" value="ABC_6TM_exporters"/>
    <property type="match status" value="1"/>
</dbReference>
<sequence>MIPSSKSSFRKLIPNLVPYLKELATGAIFMLIYVVCWPILAWLAGRLIPAIGEGNLDVVLKIIGEALIVFLVQKLSQYIQDTVLAKPALKISQDIREDLFSKLQGIEIESLQKLSSGDITYRLTEDADRVGEVIYKTVQDTVPCIFQLIAVIGYMVYLDINLALATLFLAPMISFLVGKFGEKVLQTEERSQERISNLASLLAETIQIIPLIRAYGAEHWIQKRFNEEVDLHRNAKYKALKQLALQHPVIGFIEAFGILVVLAIGALRIQAGAIDGQGFSSFFAALLMLIDPISHLTTNFNELQQGKASLRRLKDIERAPREKSSDLTPIKTTTNKGEIIIDNLSFSYKDGNTVISNLNLKIEPGNKVALVGPSGAGKSTIFSLLLKFLVPQRGAIFIDGNNIALTNSRDVRSLMAIVPQKVNILSGTILESIRFGRESTKDQVINAAKIANAHDFIMNMPEQYDTYIEESGTNLSGGQLQRISIARALLDNPSILLLDEATSALDADAERSVQMALNQAMKNRTVLIIAHRLSTTQEADNIILLEQGRVKEIGSHDELMNKNGKYRELCEKQFIRNIKE</sequence>
<dbReference type="Proteomes" id="UP000001420">
    <property type="component" value="Chromosome"/>
</dbReference>
<dbReference type="HOGENOM" id="CLU_000604_84_4_3"/>
<dbReference type="Gene3D" id="3.40.50.300">
    <property type="entry name" value="P-loop containing nucleotide triphosphate hydrolases"/>
    <property type="match status" value="1"/>
</dbReference>
<dbReference type="InterPro" id="IPR036640">
    <property type="entry name" value="ABC1_TM_sf"/>
</dbReference>
<organism evidence="10 11">
    <name type="scientific">Prochlorococcus marinus (strain SARG / CCMP1375 / SS120)</name>
    <dbReference type="NCBI Taxonomy" id="167539"/>
    <lineage>
        <taxon>Bacteria</taxon>
        <taxon>Bacillati</taxon>
        <taxon>Cyanobacteriota</taxon>
        <taxon>Cyanophyceae</taxon>
        <taxon>Synechococcales</taxon>
        <taxon>Prochlorococcaceae</taxon>
        <taxon>Prochlorococcus</taxon>
    </lineage>
</organism>
<feature type="domain" description="ABC transporter" evidence="8">
    <location>
        <begin position="339"/>
        <end position="572"/>
    </location>
</feature>
<dbReference type="KEGG" id="pma:Pro_0899"/>
<keyword evidence="6 7" id="KW-0472">Membrane</keyword>
<dbReference type="PANTHER" id="PTHR43394:SF1">
    <property type="entry name" value="ATP-BINDING CASSETTE SUB-FAMILY B MEMBER 10, MITOCHONDRIAL"/>
    <property type="match status" value="1"/>
</dbReference>
<evidence type="ECO:0000256" key="6">
    <source>
        <dbReference type="ARBA" id="ARBA00023136"/>
    </source>
</evidence>
<evidence type="ECO:0000256" key="3">
    <source>
        <dbReference type="ARBA" id="ARBA00022741"/>
    </source>
</evidence>
<dbReference type="OrthoDB" id="544620at2"/>
<keyword evidence="2 7" id="KW-0812">Transmembrane</keyword>
<dbReference type="PROSITE" id="PS00211">
    <property type="entry name" value="ABC_TRANSPORTER_1"/>
    <property type="match status" value="1"/>
</dbReference>
<dbReference type="InterPro" id="IPR003439">
    <property type="entry name" value="ABC_transporter-like_ATP-bd"/>
</dbReference>
<dbReference type="GO" id="GO:0005524">
    <property type="term" value="F:ATP binding"/>
    <property type="evidence" value="ECO:0007669"/>
    <property type="project" value="UniProtKB-KW"/>
</dbReference>
<dbReference type="RefSeq" id="WP_011125051.1">
    <property type="nucleotide sequence ID" value="NC_005042.1"/>
</dbReference>
<evidence type="ECO:0000256" key="4">
    <source>
        <dbReference type="ARBA" id="ARBA00022840"/>
    </source>
</evidence>
<dbReference type="eggNOG" id="COG1132">
    <property type="taxonomic scope" value="Bacteria"/>
</dbReference>
<dbReference type="FunFam" id="3.40.50.300:FF:000218">
    <property type="entry name" value="Multidrug ABC transporter ATP-binding protein"/>
    <property type="match status" value="1"/>
</dbReference>
<evidence type="ECO:0000256" key="7">
    <source>
        <dbReference type="SAM" id="Phobius"/>
    </source>
</evidence>
<name>Q7VC43_PROMA</name>
<reference evidence="10 11" key="1">
    <citation type="journal article" date="2003" name="Proc. Natl. Acad. Sci. U.S.A.">
        <title>Genome sequence of the cyanobacterium Prochlorococcus marinus SS120, a nearly minimal oxyphototrophic genome.</title>
        <authorList>
            <person name="Dufresne A."/>
            <person name="Salanoubat M."/>
            <person name="Partensky F."/>
            <person name="Artiguenave F."/>
            <person name="Axmann I.M."/>
            <person name="Barbe V."/>
            <person name="Duprat S."/>
            <person name="Galperin M.Y."/>
            <person name="Koonin E.V."/>
            <person name="Le Gall F."/>
            <person name="Makarova K.S."/>
            <person name="Ostrowski M."/>
            <person name="Oztas S."/>
            <person name="Robert C."/>
            <person name="Rogozin I.B."/>
            <person name="Scanlan D.J."/>
            <person name="Tandeau de Marsac N."/>
            <person name="Weissenbach J."/>
            <person name="Wincker P."/>
            <person name="Wolf Y.I."/>
            <person name="Hess W.R."/>
        </authorList>
    </citation>
    <scope>NUCLEOTIDE SEQUENCE [LARGE SCALE GENOMIC DNA]</scope>
    <source>
        <strain evidence="11">SARG / CCMP1375 / SS120</strain>
    </source>
</reference>
<keyword evidence="11" id="KW-1185">Reference proteome</keyword>
<evidence type="ECO:0000256" key="1">
    <source>
        <dbReference type="ARBA" id="ARBA00004651"/>
    </source>
</evidence>
<dbReference type="PROSITE" id="PS50929">
    <property type="entry name" value="ABC_TM1F"/>
    <property type="match status" value="1"/>
</dbReference>
<evidence type="ECO:0000259" key="9">
    <source>
        <dbReference type="PROSITE" id="PS50929"/>
    </source>
</evidence>
<proteinExistence type="predicted"/>
<dbReference type="Pfam" id="PF00664">
    <property type="entry name" value="ABC_membrane"/>
    <property type="match status" value="1"/>
</dbReference>
<evidence type="ECO:0000256" key="2">
    <source>
        <dbReference type="ARBA" id="ARBA00022692"/>
    </source>
</evidence>
<feature type="domain" description="ABC transmembrane type-1" evidence="9">
    <location>
        <begin position="24"/>
        <end position="305"/>
    </location>
</feature>
<dbReference type="Gene3D" id="1.20.1560.10">
    <property type="entry name" value="ABC transporter type 1, transmembrane domain"/>
    <property type="match status" value="1"/>
</dbReference>
<dbReference type="PROSITE" id="PS50893">
    <property type="entry name" value="ABC_TRANSPORTER_2"/>
    <property type="match status" value="1"/>
</dbReference>
<dbReference type="GO" id="GO:0016887">
    <property type="term" value="F:ATP hydrolysis activity"/>
    <property type="evidence" value="ECO:0007669"/>
    <property type="project" value="InterPro"/>
</dbReference>
<evidence type="ECO:0000313" key="11">
    <source>
        <dbReference type="Proteomes" id="UP000001420"/>
    </source>
</evidence>
<dbReference type="InterPro" id="IPR011527">
    <property type="entry name" value="ABC1_TM_dom"/>
</dbReference>
<dbReference type="EnsemblBacteria" id="AAP99943">
    <property type="protein sequence ID" value="AAP99943"/>
    <property type="gene ID" value="Pro_0899"/>
</dbReference>
<protein>
    <submittedName>
        <fullName evidence="10">ABC-type multidrug transport system ATPase and permease components</fullName>
    </submittedName>
</protein>
<dbReference type="GO" id="GO:0005886">
    <property type="term" value="C:plasma membrane"/>
    <property type="evidence" value="ECO:0007669"/>
    <property type="project" value="UniProtKB-SubCell"/>
</dbReference>
<evidence type="ECO:0000256" key="5">
    <source>
        <dbReference type="ARBA" id="ARBA00022989"/>
    </source>
</evidence>
<keyword evidence="3" id="KW-0547">Nucleotide-binding</keyword>
<dbReference type="InterPro" id="IPR027417">
    <property type="entry name" value="P-loop_NTPase"/>
</dbReference>
<dbReference type="GO" id="GO:0015421">
    <property type="term" value="F:ABC-type oligopeptide transporter activity"/>
    <property type="evidence" value="ECO:0007669"/>
    <property type="project" value="TreeGrafter"/>
</dbReference>
<comment type="subcellular location">
    <subcellularLocation>
        <location evidence="1">Cell membrane</location>
        <topology evidence="1">Multi-pass membrane protein</topology>
    </subcellularLocation>
</comment>
<dbReference type="PANTHER" id="PTHR43394">
    <property type="entry name" value="ATP-DEPENDENT PERMEASE MDL1, MITOCHONDRIAL"/>
    <property type="match status" value="1"/>
</dbReference>
<dbReference type="EMBL" id="AE017126">
    <property type="protein sequence ID" value="AAP99943.1"/>
    <property type="molecule type" value="Genomic_DNA"/>
</dbReference>